<accession>C5KYB0</accession>
<evidence type="ECO:0000313" key="3">
    <source>
        <dbReference type="Proteomes" id="UP000007800"/>
    </source>
</evidence>
<dbReference type="AlphaFoldDB" id="C5KYB0"/>
<feature type="region of interest" description="Disordered" evidence="1">
    <location>
        <begin position="1"/>
        <end position="112"/>
    </location>
</feature>
<organism evidence="3">
    <name type="scientific">Perkinsus marinus (strain ATCC 50983 / TXsc)</name>
    <dbReference type="NCBI Taxonomy" id="423536"/>
    <lineage>
        <taxon>Eukaryota</taxon>
        <taxon>Sar</taxon>
        <taxon>Alveolata</taxon>
        <taxon>Perkinsozoa</taxon>
        <taxon>Perkinsea</taxon>
        <taxon>Perkinsida</taxon>
        <taxon>Perkinsidae</taxon>
        <taxon>Perkinsus</taxon>
    </lineage>
</organism>
<sequence>MGQEISELNKPPVATDEPASLSGLTPLDFPSSQDYTSQGLSLGHRPPPTDEGGGDDRGDGDGGGDGNFHGGLVIPEQASFDMGYSSSMNHERSSELGGGGGAGPSVMPHSQEEQLQQILLRHQGQVQRPQRGGAQRQQQQQLLQQQQQQQQAAQAVHQLLLQLNQQSQQSTRRGVSTRPANDRGFNITSSRYSSIPSPNVGQATDIKINRLSEEEVTKIVETEGYKDINIYDTSVPAELKKVLAGLHSDGRGSGLGELEFKSTRLSPNAAEFVPGKPLGSSSTLTTTRQPQSVSTTASFTQAATSGYDRGQFQEQNFLQALYEYGLIK</sequence>
<dbReference type="InParanoid" id="C5KYB0"/>
<gene>
    <name evidence="2" type="ORF">Pmar_PMAR005822</name>
</gene>
<feature type="compositionally biased region" description="Polar residues" evidence="1">
    <location>
        <begin position="186"/>
        <end position="198"/>
    </location>
</feature>
<dbReference type="OrthoDB" id="436460at2759"/>
<feature type="region of interest" description="Disordered" evidence="1">
    <location>
        <begin position="269"/>
        <end position="297"/>
    </location>
</feature>
<proteinExistence type="predicted"/>
<feature type="region of interest" description="Disordered" evidence="1">
    <location>
        <begin position="167"/>
        <end position="198"/>
    </location>
</feature>
<evidence type="ECO:0000256" key="1">
    <source>
        <dbReference type="SAM" id="MobiDB-lite"/>
    </source>
</evidence>
<keyword evidence="3" id="KW-1185">Reference proteome</keyword>
<evidence type="ECO:0000313" key="2">
    <source>
        <dbReference type="EMBL" id="EER10487.1"/>
    </source>
</evidence>
<reference evidence="2 3" key="1">
    <citation type="submission" date="2008-07" db="EMBL/GenBank/DDBJ databases">
        <authorList>
            <person name="El-Sayed N."/>
            <person name="Caler E."/>
            <person name="Inman J."/>
            <person name="Amedeo P."/>
            <person name="Hass B."/>
            <person name="Wortman J."/>
        </authorList>
    </citation>
    <scope>NUCLEOTIDE SEQUENCE [LARGE SCALE GENOMIC DNA]</scope>
    <source>
        <strain evidence="3">ATCC 50983 / TXsc</strain>
    </source>
</reference>
<name>C5KYB0_PERM5</name>
<feature type="compositionally biased region" description="Polar residues" evidence="1">
    <location>
        <begin position="279"/>
        <end position="291"/>
    </location>
</feature>
<protein>
    <submittedName>
        <fullName evidence="2">Uncharacterized protein</fullName>
    </submittedName>
</protein>
<dbReference type="RefSeq" id="XP_002778692.1">
    <property type="nucleotide sequence ID" value="XM_002778646.1"/>
</dbReference>
<dbReference type="EMBL" id="GG677382">
    <property type="protein sequence ID" value="EER10487.1"/>
    <property type="molecule type" value="Genomic_DNA"/>
</dbReference>
<feature type="compositionally biased region" description="Polar residues" evidence="1">
    <location>
        <begin position="30"/>
        <end position="40"/>
    </location>
</feature>
<dbReference type="GeneID" id="9038446"/>
<dbReference type="Proteomes" id="UP000007800">
    <property type="component" value="Unassembled WGS sequence"/>
</dbReference>
<dbReference type="OMA" id="QALYEYG"/>